<name>A0AAD9ATE6_9PEZI</name>
<dbReference type="EMBL" id="JAQOWY010000076">
    <property type="protein sequence ID" value="KAK1852370.1"/>
    <property type="molecule type" value="Genomic_DNA"/>
</dbReference>
<evidence type="ECO:0000313" key="3">
    <source>
        <dbReference type="Proteomes" id="UP001243330"/>
    </source>
</evidence>
<dbReference type="Proteomes" id="UP001243330">
    <property type="component" value="Unassembled WGS sequence"/>
</dbReference>
<comment type="caution">
    <text evidence="2">The sequence shown here is derived from an EMBL/GenBank/DDBJ whole genome shotgun (WGS) entry which is preliminary data.</text>
</comment>
<organism evidence="2 3">
    <name type="scientific">Colletotrichum chrysophilum</name>
    <dbReference type="NCBI Taxonomy" id="1836956"/>
    <lineage>
        <taxon>Eukaryota</taxon>
        <taxon>Fungi</taxon>
        <taxon>Dikarya</taxon>
        <taxon>Ascomycota</taxon>
        <taxon>Pezizomycotina</taxon>
        <taxon>Sordariomycetes</taxon>
        <taxon>Hypocreomycetidae</taxon>
        <taxon>Glomerellales</taxon>
        <taxon>Glomerellaceae</taxon>
        <taxon>Colletotrichum</taxon>
        <taxon>Colletotrichum gloeosporioides species complex</taxon>
    </lineage>
</organism>
<evidence type="ECO:0000313" key="2">
    <source>
        <dbReference type="EMBL" id="KAK1852370.1"/>
    </source>
</evidence>
<sequence length="152" mass="17025">MLGPAAGSDPFHSSRWLLKESIRGATPPSPEVPIFFSAERRGEERRRSEALGRRFNASVDRDDAAHYPATLERCDWTERFRGAMSTKENQAPSSPRPAHVSLLPTRHALNLTRNISTGIEPEDGKEKSKFVGEIKRRRSRAGTEGGRDNLRC</sequence>
<dbReference type="AlphaFoldDB" id="A0AAD9ATE6"/>
<feature type="compositionally biased region" description="Basic and acidic residues" evidence="1">
    <location>
        <begin position="122"/>
        <end position="134"/>
    </location>
</feature>
<feature type="region of interest" description="Disordered" evidence="1">
    <location>
        <begin position="113"/>
        <end position="152"/>
    </location>
</feature>
<proteinExistence type="predicted"/>
<gene>
    <name evidence="2" type="ORF">CCHR01_05005</name>
</gene>
<keyword evidence="3" id="KW-1185">Reference proteome</keyword>
<accession>A0AAD9ATE6</accession>
<reference evidence="2" key="1">
    <citation type="submission" date="2023-01" db="EMBL/GenBank/DDBJ databases">
        <title>Colletotrichum chrysophilum M932 genome sequence.</title>
        <authorList>
            <person name="Baroncelli R."/>
        </authorList>
    </citation>
    <scope>NUCLEOTIDE SEQUENCE</scope>
    <source>
        <strain evidence="2">M932</strain>
    </source>
</reference>
<evidence type="ECO:0000256" key="1">
    <source>
        <dbReference type="SAM" id="MobiDB-lite"/>
    </source>
</evidence>
<protein>
    <submittedName>
        <fullName evidence="2">Uncharacterized protein</fullName>
    </submittedName>
</protein>